<sequence length="87" mass="9329">MTTERLGRRASGGFLRAMGKLVSQATSATLSAVPVVQLGLMGNRDLIVTIVNGAPSGNPVVPATLTANIERPRQSRPRHREQQWPIA</sequence>
<name>A0A2P2CG48_9ZZZZ</name>
<accession>A0A2P2CG48</accession>
<dbReference type="AlphaFoldDB" id="A0A2P2CG48"/>
<protein>
    <submittedName>
        <fullName evidence="1">Uncharacterized protein</fullName>
    </submittedName>
</protein>
<organism evidence="1">
    <name type="scientific">metagenome</name>
    <dbReference type="NCBI Taxonomy" id="256318"/>
    <lineage>
        <taxon>unclassified sequences</taxon>
        <taxon>metagenomes</taxon>
    </lineage>
</organism>
<evidence type="ECO:0000313" key="1">
    <source>
        <dbReference type="EMBL" id="CUR60959.1"/>
    </source>
</evidence>
<dbReference type="EMBL" id="CZKA01000085">
    <property type="protein sequence ID" value="CUR60959.1"/>
    <property type="molecule type" value="Genomic_DNA"/>
</dbReference>
<gene>
    <name evidence="1" type="ORF">NOCA290074</name>
</gene>
<reference evidence="1" key="1">
    <citation type="submission" date="2015-08" db="EMBL/GenBank/DDBJ databases">
        <authorList>
            <person name="Babu N.S."/>
            <person name="Beckwith C.J."/>
            <person name="Beseler K.G."/>
            <person name="Brison A."/>
            <person name="Carone J.V."/>
            <person name="Caskin T.P."/>
            <person name="Diamond M."/>
            <person name="Durham M.E."/>
            <person name="Foxe J.M."/>
            <person name="Go M."/>
            <person name="Henderson B.A."/>
            <person name="Jones I.B."/>
            <person name="McGettigan J.A."/>
            <person name="Micheletti S.J."/>
            <person name="Nasrallah M.E."/>
            <person name="Ortiz D."/>
            <person name="Piller C.R."/>
            <person name="Privatt S.R."/>
            <person name="Schneider S.L."/>
            <person name="Sharp S."/>
            <person name="Smith T.C."/>
            <person name="Stanton J.D."/>
            <person name="Ullery H.E."/>
            <person name="Wilson R.J."/>
            <person name="Serrano M.G."/>
            <person name="Buck G."/>
            <person name="Lee V."/>
            <person name="Wang Y."/>
            <person name="Carvalho R."/>
            <person name="Voegtly L."/>
            <person name="Shi R."/>
            <person name="Duckworth R."/>
            <person name="Johnson A."/>
            <person name="Loviza R."/>
            <person name="Walstead R."/>
            <person name="Shah Z."/>
            <person name="Kiflezghi M."/>
            <person name="Wade K."/>
            <person name="Ball S.L."/>
            <person name="Bradley K.W."/>
            <person name="Asai D.J."/>
            <person name="Bowman C.A."/>
            <person name="Russell D.A."/>
            <person name="Pope W.H."/>
            <person name="Jacobs-Sera D."/>
            <person name="Hendrix R.W."/>
            <person name="Hatfull G.F."/>
        </authorList>
    </citation>
    <scope>NUCLEOTIDE SEQUENCE</scope>
</reference>
<proteinExistence type="predicted"/>